<organism evidence="15 16">
    <name type="scientific">Desulfosalsimonas propionicica</name>
    <dbReference type="NCBI Taxonomy" id="332175"/>
    <lineage>
        <taxon>Bacteria</taxon>
        <taxon>Pseudomonadati</taxon>
        <taxon>Thermodesulfobacteriota</taxon>
        <taxon>Desulfobacteria</taxon>
        <taxon>Desulfobacterales</taxon>
        <taxon>Desulfosalsimonadaceae</taxon>
        <taxon>Desulfosalsimonas</taxon>
    </lineage>
</organism>
<dbReference type="Gene3D" id="1.10.486.10">
    <property type="entry name" value="PCRA, domain 4"/>
    <property type="match status" value="1"/>
</dbReference>
<feature type="domain" description="UvrD-like helicase C-terminal" evidence="14">
    <location>
        <begin position="276"/>
        <end position="541"/>
    </location>
</feature>
<dbReference type="EMBL" id="JACDUS010000009">
    <property type="protein sequence ID" value="MBA2882379.1"/>
    <property type="molecule type" value="Genomic_DNA"/>
</dbReference>
<comment type="caution">
    <text evidence="15">The sequence shown here is derived from an EMBL/GenBank/DDBJ whole genome shotgun (WGS) entry which is preliminary data.</text>
</comment>
<feature type="binding site" evidence="12">
    <location>
        <begin position="21"/>
        <end position="28"/>
    </location>
    <ligand>
        <name>ATP</name>
        <dbReference type="ChEBI" id="CHEBI:30616"/>
    </ligand>
</feature>
<keyword evidence="6" id="KW-0238">DNA-binding</keyword>
<protein>
    <recommendedName>
        <fullName evidence="9">DNA 3'-5' helicase</fullName>
        <ecNumber evidence="9">5.6.2.4</ecNumber>
    </recommendedName>
    <alternativeName>
        <fullName evidence="10">DNA 3'-5' helicase II</fullName>
    </alternativeName>
</protein>
<dbReference type="GO" id="GO:0016787">
    <property type="term" value="F:hydrolase activity"/>
    <property type="evidence" value="ECO:0007669"/>
    <property type="project" value="UniProtKB-UniRule"/>
</dbReference>
<feature type="domain" description="UvrD-like helicase ATP-binding" evidence="13">
    <location>
        <begin position="1"/>
        <end position="275"/>
    </location>
</feature>
<comment type="similarity">
    <text evidence="1">Belongs to the helicase family. UvrD subfamily.</text>
</comment>
<keyword evidence="4 12" id="KW-0347">Helicase</keyword>
<evidence type="ECO:0000256" key="2">
    <source>
        <dbReference type="ARBA" id="ARBA00022741"/>
    </source>
</evidence>
<dbReference type="InterPro" id="IPR027417">
    <property type="entry name" value="P-loop_NTPase"/>
</dbReference>
<keyword evidence="16" id="KW-1185">Reference proteome</keyword>
<gene>
    <name evidence="15" type="ORF">HNR65_002726</name>
</gene>
<dbReference type="InterPro" id="IPR000212">
    <property type="entry name" value="DNA_helicase_UvrD/REP"/>
</dbReference>
<dbReference type="Pfam" id="PF00580">
    <property type="entry name" value="UvrD-helicase"/>
    <property type="match status" value="1"/>
</dbReference>
<evidence type="ECO:0000259" key="13">
    <source>
        <dbReference type="PROSITE" id="PS51198"/>
    </source>
</evidence>
<dbReference type="Gene3D" id="1.10.10.160">
    <property type="match status" value="1"/>
</dbReference>
<dbReference type="CDD" id="cd17932">
    <property type="entry name" value="DEXQc_UvrD"/>
    <property type="match status" value="1"/>
</dbReference>
<dbReference type="InterPro" id="IPR014017">
    <property type="entry name" value="DNA_helicase_UvrD-like_C"/>
</dbReference>
<dbReference type="SUPFAM" id="SSF52540">
    <property type="entry name" value="P-loop containing nucleoside triphosphate hydrolases"/>
    <property type="match status" value="1"/>
</dbReference>
<keyword evidence="2 12" id="KW-0547">Nucleotide-binding</keyword>
<comment type="catalytic activity">
    <reaction evidence="11">
        <text>ATP + H2O = ADP + phosphate + H(+)</text>
        <dbReference type="Rhea" id="RHEA:13065"/>
        <dbReference type="ChEBI" id="CHEBI:15377"/>
        <dbReference type="ChEBI" id="CHEBI:15378"/>
        <dbReference type="ChEBI" id="CHEBI:30616"/>
        <dbReference type="ChEBI" id="CHEBI:43474"/>
        <dbReference type="ChEBI" id="CHEBI:456216"/>
        <dbReference type="EC" id="5.6.2.4"/>
    </reaction>
</comment>
<dbReference type="AlphaFoldDB" id="A0A7W0HLI7"/>
<sequence length="615" mass="69955">MELSDQQKAAVTHIGPALVVAGAGSGKTRTLTAKVAHLIDLGYRPERILAITFTNKAADEMKRRLTELTGLAVERFPWVRTYHSACFRILREHCRLLGYEPPLQIYSDYQQQKLIKDLMIRFDMDRKNFYAVRAALSSAKNSGSPDAYMDAHPRIGPVRLRDLFSAYEDELKARNAVDFDNILLKARDLLRDHDGVREDYRAYFSYILVDEYQDTNNLQAELTRLLLGNGNLFCVGDDWQAIYGFRGSNVDHFLGFERSYQGASIFRLEQNYRSADEIVKTANGLIRFNRDRMDKSCFSEQKGGSVAIHEFFSDEEEAGWVADKIEMLHRSGIAYDKMAVLYRTKFCSLPFEQAFRFAGIPYRMLGDKGFFERKEILDINCYLTAAVFPKDDAAFERVLNTPKRGIGPKMVEKLNACRPPGGSLQDAVARAVSGKILSSKIHAGLSALIQLLKDIEPMAPDAAIRTVMDRVDYETHLNQQSKTADEFTTRMENIEQLVYAASTYETLLDYLEEAALVREDKEEADSDEGGLSMATIHASKGLEFHVVFVVGCDENLLPHWKSRESESELQEERRLMYVAMTRAEKFLFLTTADYRKGQYSPASRFIAEVAECLRQ</sequence>
<comment type="catalytic activity">
    <reaction evidence="8">
        <text>Couples ATP hydrolysis with the unwinding of duplex DNA by translocating in the 3'-5' direction.</text>
        <dbReference type="EC" id="5.6.2.4"/>
    </reaction>
</comment>
<dbReference type="PROSITE" id="PS51198">
    <property type="entry name" value="UVRD_HELICASE_ATP_BIND"/>
    <property type="match status" value="1"/>
</dbReference>
<evidence type="ECO:0000259" key="14">
    <source>
        <dbReference type="PROSITE" id="PS51217"/>
    </source>
</evidence>
<evidence type="ECO:0000256" key="11">
    <source>
        <dbReference type="ARBA" id="ARBA00048988"/>
    </source>
</evidence>
<evidence type="ECO:0000256" key="5">
    <source>
        <dbReference type="ARBA" id="ARBA00022840"/>
    </source>
</evidence>
<dbReference type="GO" id="GO:0005524">
    <property type="term" value="F:ATP binding"/>
    <property type="evidence" value="ECO:0007669"/>
    <property type="project" value="UniProtKB-UniRule"/>
</dbReference>
<dbReference type="CDD" id="cd18807">
    <property type="entry name" value="SF1_C_UvrD"/>
    <property type="match status" value="1"/>
</dbReference>
<accession>A0A7W0HLI7</accession>
<evidence type="ECO:0000256" key="10">
    <source>
        <dbReference type="ARBA" id="ARBA00034923"/>
    </source>
</evidence>
<evidence type="ECO:0000256" key="3">
    <source>
        <dbReference type="ARBA" id="ARBA00022801"/>
    </source>
</evidence>
<dbReference type="Proteomes" id="UP000525298">
    <property type="component" value="Unassembled WGS sequence"/>
</dbReference>
<dbReference type="GO" id="GO:0000725">
    <property type="term" value="P:recombinational repair"/>
    <property type="evidence" value="ECO:0007669"/>
    <property type="project" value="TreeGrafter"/>
</dbReference>
<evidence type="ECO:0000313" key="15">
    <source>
        <dbReference type="EMBL" id="MBA2882379.1"/>
    </source>
</evidence>
<proteinExistence type="inferred from homology"/>
<dbReference type="PROSITE" id="PS51217">
    <property type="entry name" value="UVRD_HELICASE_CTER"/>
    <property type="match status" value="1"/>
</dbReference>
<dbReference type="GO" id="GO:0043138">
    <property type="term" value="F:3'-5' DNA helicase activity"/>
    <property type="evidence" value="ECO:0007669"/>
    <property type="project" value="UniProtKB-EC"/>
</dbReference>
<reference evidence="15 16" key="1">
    <citation type="submission" date="2020-07" db="EMBL/GenBank/DDBJ databases">
        <title>Genomic Encyclopedia of Type Strains, Phase IV (KMG-IV): sequencing the most valuable type-strain genomes for metagenomic binning, comparative biology and taxonomic classification.</title>
        <authorList>
            <person name="Goeker M."/>
        </authorList>
    </citation>
    <scope>NUCLEOTIDE SEQUENCE [LARGE SCALE GENOMIC DNA]</scope>
    <source>
        <strain evidence="15 16">DSM 17721</strain>
    </source>
</reference>
<dbReference type="GO" id="GO:0003677">
    <property type="term" value="F:DNA binding"/>
    <property type="evidence" value="ECO:0007669"/>
    <property type="project" value="UniProtKB-KW"/>
</dbReference>
<dbReference type="Gene3D" id="3.40.50.300">
    <property type="entry name" value="P-loop containing nucleotide triphosphate hydrolases"/>
    <property type="match status" value="2"/>
</dbReference>
<evidence type="ECO:0000256" key="9">
    <source>
        <dbReference type="ARBA" id="ARBA00034808"/>
    </source>
</evidence>
<dbReference type="PANTHER" id="PTHR11070:SF2">
    <property type="entry name" value="ATP-DEPENDENT DNA HELICASE SRS2"/>
    <property type="match status" value="1"/>
</dbReference>
<evidence type="ECO:0000256" key="1">
    <source>
        <dbReference type="ARBA" id="ARBA00009922"/>
    </source>
</evidence>
<evidence type="ECO:0000256" key="6">
    <source>
        <dbReference type="ARBA" id="ARBA00023125"/>
    </source>
</evidence>
<evidence type="ECO:0000256" key="7">
    <source>
        <dbReference type="ARBA" id="ARBA00023235"/>
    </source>
</evidence>
<name>A0A7W0HLI7_9BACT</name>
<dbReference type="InterPro" id="IPR014016">
    <property type="entry name" value="UvrD-like_ATP-bd"/>
</dbReference>
<dbReference type="InterPro" id="IPR013986">
    <property type="entry name" value="DExx_box_DNA_helicase_dom_sf"/>
</dbReference>
<keyword evidence="5 12" id="KW-0067">ATP-binding</keyword>
<dbReference type="RefSeq" id="WP_181552017.1">
    <property type="nucleotide sequence ID" value="NZ_JACDUS010000009.1"/>
</dbReference>
<dbReference type="PANTHER" id="PTHR11070">
    <property type="entry name" value="UVRD / RECB / PCRA DNA HELICASE FAMILY MEMBER"/>
    <property type="match status" value="1"/>
</dbReference>
<keyword evidence="7" id="KW-0413">Isomerase</keyword>
<evidence type="ECO:0000313" key="16">
    <source>
        <dbReference type="Proteomes" id="UP000525298"/>
    </source>
</evidence>
<dbReference type="Pfam" id="PF13361">
    <property type="entry name" value="UvrD_C"/>
    <property type="match status" value="1"/>
</dbReference>
<evidence type="ECO:0000256" key="8">
    <source>
        <dbReference type="ARBA" id="ARBA00034617"/>
    </source>
</evidence>
<dbReference type="EC" id="5.6.2.4" evidence="9"/>
<evidence type="ECO:0000256" key="12">
    <source>
        <dbReference type="PROSITE-ProRule" id="PRU00560"/>
    </source>
</evidence>
<keyword evidence="3 12" id="KW-0378">Hydrolase</keyword>
<evidence type="ECO:0000256" key="4">
    <source>
        <dbReference type="ARBA" id="ARBA00022806"/>
    </source>
</evidence>